<dbReference type="SUPFAM" id="SSF52540">
    <property type="entry name" value="P-loop containing nucleoside triphosphate hydrolases"/>
    <property type="match status" value="1"/>
</dbReference>
<dbReference type="SMART" id="SM00382">
    <property type="entry name" value="AAA"/>
    <property type="match status" value="1"/>
</dbReference>
<keyword evidence="3" id="KW-1185">Reference proteome</keyword>
<feature type="compositionally biased region" description="Polar residues" evidence="1">
    <location>
        <begin position="39"/>
        <end position="50"/>
    </location>
</feature>
<dbReference type="Gene3D" id="3.40.50.300">
    <property type="entry name" value="P-loop containing nucleotide triphosphate hydrolases"/>
    <property type="match status" value="1"/>
</dbReference>
<dbReference type="PANTHER" id="PTHR23389">
    <property type="entry name" value="CHROMOSOME TRANSMISSION FIDELITY FACTOR 18"/>
    <property type="match status" value="1"/>
</dbReference>
<dbReference type="WBParaSite" id="L893_g32605.t1">
    <property type="protein sequence ID" value="L893_g32605.t1"/>
    <property type="gene ID" value="L893_g32605"/>
</dbReference>
<dbReference type="GO" id="GO:0005634">
    <property type="term" value="C:nucleus"/>
    <property type="evidence" value="ECO:0007669"/>
    <property type="project" value="TreeGrafter"/>
</dbReference>
<name>A0A1I8A3U7_9BILA</name>
<dbReference type="GO" id="GO:0016887">
    <property type="term" value="F:ATP hydrolysis activity"/>
    <property type="evidence" value="ECO:0007669"/>
    <property type="project" value="InterPro"/>
</dbReference>
<dbReference type="PANTHER" id="PTHR23389:SF3">
    <property type="entry name" value="CHROMOSOME TRANSMISSION FIDELITY PROTEIN 18 HOMOLOG"/>
    <property type="match status" value="1"/>
</dbReference>
<evidence type="ECO:0000256" key="1">
    <source>
        <dbReference type="SAM" id="MobiDB-lite"/>
    </source>
</evidence>
<accession>A0A1I8A3U7</accession>
<dbReference type="InterPro" id="IPR027417">
    <property type="entry name" value="P-loop_NTPase"/>
</dbReference>
<dbReference type="Proteomes" id="UP000095287">
    <property type="component" value="Unplaced"/>
</dbReference>
<proteinExistence type="predicted"/>
<evidence type="ECO:0000313" key="4">
    <source>
        <dbReference type="WBParaSite" id="L893_g32605.t1"/>
    </source>
</evidence>
<dbReference type="Pfam" id="PF00004">
    <property type="entry name" value="AAA"/>
    <property type="match status" value="1"/>
</dbReference>
<protein>
    <submittedName>
        <fullName evidence="4">AAA domain-containing protein</fullName>
    </submittedName>
</protein>
<dbReference type="InterPro" id="IPR003959">
    <property type="entry name" value="ATPase_AAA_core"/>
</dbReference>
<dbReference type="InterPro" id="IPR003593">
    <property type="entry name" value="AAA+_ATPase"/>
</dbReference>
<feature type="domain" description="AAA+ ATPase" evidence="2">
    <location>
        <begin position="168"/>
        <end position="296"/>
    </location>
</feature>
<organism evidence="3 4">
    <name type="scientific">Steinernema glaseri</name>
    <dbReference type="NCBI Taxonomy" id="37863"/>
    <lineage>
        <taxon>Eukaryota</taxon>
        <taxon>Metazoa</taxon>
        <taxon>Ecdysozoa</taxon>
        <taxon>Nematoda</taxon>
        <taxon>Chromadorea</taxon>
        <taxon>Rhabditida</taxon>
        <taxon>Tylenchina</taxon>
        <taxon>Panagrolaimomorpha</taxon>
        <taxon>Strongyloidoidea</taxon>
        <taxon>Steinernematidae</taxon>
        <taxon>Steinernema</taxon>
    </lineage>
</organism>
<evidence type="ECO:0000259" key="2">
    <source>
        <dbReference type="SMART" id="SM00382"/>
    </source>
</evidence>
<reference evidence="4" key="1">
    <citation type="submission" date="2016-11" db="UniProtKB">
        <authorList>
            <consortium name="WormBaseParasite"/>
        </authorList>
    </citation>
    <scope>IDENTIFICATION</scope>
</reference>
<sequence>MDGTPWLGVSSWDRMERLYIRLRPLKLPKGVETLEEPQDASTQDSFLTPSQPKPRGQMNVAPMRVLMEKANAIIEEQTKEKDRQIEALLSADFSPQEPCDSALWVDKYSPKGYAELLSDDGINRMLLTWVKMWDECASKKKPPSVEHLSELEQRNLELESTLKPARPRLRTAMLYGQPGMGKTTLAKIIARQAGYNPIDVNASGDRKVDYLKGLIEGVVRSVGSVNSMQENSSKPSCLIIDEIDGAHIETIKYLVTVVSDKGRYAIRRPIICICNNLFATALRSLKPHAFLLEVPSTRPNRLYGRLRTICENEKLWLDRAALQRVVEGCFDDIPFKHSPNAEVEAGG</sequence>
<evidence type="ECO:0000313" key="3">
    <source>
        <dbReference type="Proteomes" id="UP000095287"/>
    </source>
</evidence>
<feature type="region of interest" description="Disordered" evidence="1">
    <location>
        <begin position="33"/>
        <end position="57"/>
    </location>
</feature>
<dbReference type="AlphaFoldDB" id="A0A1I8A3U7"/>
<dbReference type="GO" id="GO:0003677">
    <property type="term" value="F:DNA binding"/>
    <property type="evidence" value="ECO:0007669"/>
    <property type="project" value="TreeGrafter"/>
</dbReference>
<dbReference type="GO" id="GO:0005524">
    <property type="term" value="F:ATP binding"/>
    <property type="evidence" value="ECO:0007669"/>
    <property type="project" value="InterPro"/>
</dbReference>
<dbReference type="CDD" id="cd00009">
    <property type="entry name" value="AAA"/>
    <property type="match status" value="1"/>
</dbReference>